<feature type="domain" description="J" evidence="2">
    <location>
        <begin position="15"/>
        <end position="79"/>
    </location>
</feature>
<dbReference type="GO" id="GO:0003677">
    <property type="term" value="F:DNA binding"/>
    <property type="evidence" value="ECO:0007669"/>
    <property type="project" value="UniProtKB-KW"/>
</dbReference>
<dbReference type="Pfam" id="PF08239">
    <property type="entry name" value="SH3_3"/>
    <property type="match status" value="1"/>
</dbReference>
<dbReference type="GO" id="GO:0042026">
    <property type="term" value="P:protein refolding"/>
    <property type="evidence" value="ECO:0007669"/>
    <property type="project" value="TreeGrafter"/>
</dbReference>
<dbReference type="SUPFAM" id="SSF46565">
    <property type="entry name" value="Chaperone J-domain"/>
    <property type="match status" value="1"/>
</dbReference>
<feature type="region of interest" description="Disordered" evidence="1">
    <location>
        <begin position="362"/>
        <end position="393"/>
    </location>
</feature>
<dbReference type="AlphaFoldDB" id="A0A1J5Q1W2"/>
<dbReference type="SMART" id="SM00271">
    <property type="entry name" value="DnaJ"/>
    <property type="match status" value="1"/>
</dbReference>
<dbReference type="GO" id="GO:0051082">
    <property type="term" value="F:unfolded protein binding"/>
    <property type="evidence" value="ECO:0007669"/>
    <property type="project" value="TreeGrafter"/>
</dbReference>
<dbReference type="InterPro" id="IPR036869">
    <property type="entry name" value="J_dom_sf"/>
</dbReference>
<dbReference type="PANTHER" id="PTHR43096:SF58">
    <property type="entry name" value="CHAPERONE DNAJ-DOMAIN SUPERFAMILY PROTEIN"/>
    <property type="match status" value="1"/>
</dbReference>
<reference evidence="4" key="1">
    <citation type="submission" date="2016-10" db="EMBL/GenBank/DDBJ databases">
        <title>Sequence of Gallionella enrichment culture.</title>
        <authorList>
            <person name="Poehlein A."/>
            <person name="Muehling M."/>
            <person name="Daniel R."/>
        </authorList>
    </citation>
    <scope>NUCLEOTIDE SEQUENCE</scope>
</reference>
<dbReference type="GO" id="GO:0005737">
    <property type="term" value="C:cytoplasm"/>
    <property type="evidence" value="ECO:0007669"/>
    <property type="project" value="TreeGrafter"/>
</dbReference>
<proteinExistence type="predicted"/>
<keyword evidence="4" id="KW-0238">DNA-binding</keyword>
<dbReference type="SMART" id="SM00287">
    <property type="entry name" value="SH3b"/>
    <property type="match status" value="1"/>
</dbReference>
<gene>
    <name evidence="4" type="primary">cbpA_11</name>
    <name evidence="4" type="ORF">GALL_443580</name>
</gene>
<feature type="compositionally biased region" description="Basic and acidic residues" evidence="1">
    <location>
        <begin position="377"/>
        <end position="389"/>
    </location>
</feature>
<dbReference type="InterPro" id="IPR003646">
    <property type="entry name" value="SH3-like_bac-type"/>
</dbReference>
<dbReference type="PRINTS" id="PR00625">
    <property type="entry name" value="JDOMAIN"/>
</dbReference>
<protein>
    <submittedName>
        <fullName evidence="4">Curved DNA-binding protein</fullName>
    </submittedName>
</protein>
<sequence length="499" mass="55086">MHDEKGLYPPSDPRGYYAALEVGPLADLAEIKAAYRQKAKYLHPDRNPTADAAEEFMRISEAWRVLRDADRRALYDRVATLPALVRQIDPDAPDPQPLCCARCGRPSAQPRYILFPQVKSFLLKTRRQIKQGIFCRDCADRMAIHASTLTWLQGWWGLTGPWLSLRALISNLKGGIRPRQDNLRVLLYQARAFLAKGDYDLAHALAKQARAFARFPEERARVERLLAQSPPSGRKLKDRWAHGGYAAFIQAFPFVAVLAAIAITTAVVTLHPTTDEVGAAILIQPARAGESRHVAVDLLKVRQAPGDTQPVVALLDRFTPVQVTDTADGGEWARIKTPGGLTGYVPARFLFGGSAHLQKDRWCGEHKGPDPENGDVLSRRTGGEHRLDVTNESSDDVVVRLKTPNGHTVLSFFVGADSTATIDGIPDGVFRVAFATGETFSRACGIYLDNMRAFMVPNAQSFEARPNQNNDLHLALTIPDIGPGPDQAHPFPLDRFLNN</sequence>
<name>A0A1J5Q1W2_9ZZZZ</name>
<dbReference type="Gene3D" id="2.30.30.40">
    <property type="entry name" value="SH3 Domains"/>
    <property type="match status" value="1"/>
</dbReference>
<evidence type="ECO:0000256" key="1">
    <source>
        <dbReference type="SAM" id="MobiDB-lite"/>
    </source>
</evidence>
<accession>A0A1J5Q1W2</accession>
<evidence type="ECO:0000259" key="3">
    <source>
        <dbReference type="PROSITE" id="PS51781"/>
    </source>
</evidence>
<evidence type="ECO:0000259" key="2">
    <source>
        <dbReference type="PROSITE" id="PS50076"/>
    </source>
</evidence>
<feature type="domain" description="SH3b" evidence="3">
    <location>
        <begin position="289"/>
        <end position="354"/>
    </location>
</feature>
<organism evidence="4">
    <name type="scientific">mine drainage metagenome</name>
    <dbReference type="NCBI Taxonomy" id="410659"/>
    <lineage>
        <taxon>unclassified sequences</taxon>
        <taxon>metagenomes</taxon>
        <taxon>ecological metagenomes</taxon>
    </lineage>
</organism>
<comment type="caution">
    <text evidence="4">The sequence shown here is derived from an EMBL/GenBank/DDBJ whole genome shotgun (WGS) entry which is preliminary data.</text>
</comment>
<dbReference type="PROSITE" id="PS50076">
    <property type="entry name" value="DNAJ_2"/>
    <property type="match status" value="1"/>
</dbReference>
<dbReference type="InterPro" id="IPR001623">
    <property type="entry name" value="DnaJ_domain"/>
</dbReference>
<dbReference type="PANTHER" id="PTHR43096">
    <property type="entry name" value="DNAJ HOMOLOG 1, MITOCHONDRIAL-RELATED"/>
    <property type="match status" value="1"/>
</dbReference>
<dbReference type="CDD" id="cd06257">
    <property type="entry name" value="DnaJ"/>
    <property type="match status" value="1"/>
</dbReference>
<dbReference type="EMBL" id="MLJW01002661">
    <property type="protein sequence ID" value="OIQ73999.1"/>
    <property type="molecule type" value="Genomic_DNA"/>
</dbReference>
<dbReference type="Gene3D" id="1.10.287.110">
    <property type="entry name" value="DnaJ domain"/>
    <property type="match status" value="1"/>
</dbReference>
<dbReference type="Pfam" id="PF00226">
    <property type="entry name" value="DnaJ"/>
    <property type="match status" value="1"/>
</dbReference>
<evidence type="ECO:0000313" key="4">
    <source>
        <dbReference type="EMBL" id="OIQ73999.1"/>
    </source>
</evidence>
<dbReference type="PROSITE" id="PS51781">
    <property type="entry name" value="SH3B"/>
    <property type="match status" value="1"/>
</dbReference>